<feature type="DNA-binding region" description="H-T-H motif" evidence="4">
    <location>
        <begin position="64"/>
        <end position="83"/>
    </location>
</feature>
<protein>
    <submittedName>
        <fullName evidence="7">TetR-like C-terminal domain-containing protein</fullName>
    </submittedName>
</protein>
<dbReference type="Pfam" id="PF13305">
    <property type="entry name" value="TetR_C_33"/>
    <property type="match status" value="1"/>
</dbReference>
<evidence type="ECO:0000256" key="2">
    <source>
        <dbReference type="ARBA" id="ARBA00023125"/>
    </source>
</evidence>
<dbReference type="Pfam" id="PF00440">
    <property type="entry name" value="TetR_N"/>
    <property type="match status" value="1"/>
</dbReference>
<dbReference type="SUPFAM" id="SSF48498">
    <property type="entry name" value="Tetracyclin repressor-like, C-terminal domain"/>
    <property type="match status" value="1"/>
</dbReference>
<dbReference type="PROSITE" id="PS50977">
    <property type="entry name" value="HTH_TETR_2"/>
    <property type="match status" value="1"/>
</dbReference>
<dbReference type="Proteomes" id="UP001214441">
    <property type="component" value="Unassembled WGS sequence"/>
</dbReference>
<evidence type="ECO:0000313" key="8">
    <source>
        <dbReference type="Proteomes" id="UP001214441"/>
    </source>
</evidence>
<dbReference type="InterPro" id="IPR036271">
    <property type="entry name" value="Tet_transcr_reg_TetR-rel_C_sf"/>
</dbReference>
<dbReference type="Gene3D" id="1.10.357.10">
    <property type="entry name" value="Tetracycline Repressor, domain 2"/>
    <property type="match status" value="1"/>
</dbReference>
<evidence type="ECO:0000259" key="6">
    <source>
        <dbReference type="PROSITE" id="PS50977"/>
    </source>
</evidence>
<evidence type="ECO:0000256" key="1">
    <source>
        <dbReference type="ARBA" id="ARBA00023015"/>
    </source>
</evidence>
<reference evidence="7 8" key="1">
    <citation type="submission" date="2023-05" db="EMBL/GenBank/DDBJ databases">
        <title>Streptantibioticus silvisoli sp. nov., acidotolerant actinomycetes 1 from pine litter.</title>
        <authorList>
            <person name="Swiecimska M."/>
            <person name="Golinska P."/>
            <person name="Sangal V."/>
            <person name="Wachnowicz B."/>
            <person name="Goodfellow M."/>
        </authorList>
    </citation>
    <scope>NUCLEOTIDE SEQUENCE [LARGE SCALE GENOMIC DNA]</scope>
    <source>
        <strain evidence="7 8">DSM 42109</strain>
    </source>
</reference>
<dbReference type="SUPFAM" id="SSF46689">
    <property type="entry name" value="Homeodomain-like"/>
    <property type="match status" value="1"/>
</dbReference>
<keyword evidence="3" id="KW-0804">Transcription</keyword>
<evidence type="ECO:0000256" key="3">
    <source>
        <dbReference type="ARBA" id="ARBA00023163"/>
    </source>
</evidence>
<evidence type="ECO:0000256" key="5">
    <source>
        <dbReference type="SAM" id="MobiDB-lite"/>
    </source>
</evidence>
<keyword evidence="8" id="KW-1185">Reference proteome</keyword>
<keyword evidence="2 4" id="KW-0238">DNA-binding</keyword>
<dbReference type="PANTHER" id="PTHR30055:SF234">
    <property type="entry name" value="HTH-TYPE TRANSCRIPTIONAL REGULATOR BETI"/>
    <property type="match status" value="1"/>
</dbReference>
<comment type="caution">
    <text evidence="7">The sequence shown here is derived from an EMBL/GenBank/DDBJ whole genome shotgun (WGS) entry which is preliminary data.</text>
</comment>
<dbReference type="RefSeq" id="WP_274045250.1">
    <property type="nucleotide sequence ID" value="NZ_JANCPR020000003.1"/>
</dbReference>
<dbReference type="InterPro" id="IPR050109">
    <property type="entry name" value="HTH-type_TetR-like_transc_reg"/>
</dbReference>
<feature type="domain" description="HTH tetR-type" evidence="6">
    <location>
        <begin position="41"/>
        <end position="101"/>
    </location>
</feature>
<dbReference type="InterPro" id="IPR001647">
    <property type="entry name" value="HTH_TetR"/>
</dbReference>
<accession>A0ABT6ZPW1</accession>
<dbReference type="InterPro" id="IPR009057">
    <property type="entry name" value="Homeodomain-like_sf"/>
</dbReference>
<keyword evidence="1" id="KW-0805">Transcription regulation</keyword>
<sequence>MAGDVNAVNIGQDGGMEANSRATRDASATGQAGARGRYHHGDLRNALLRAAIDLARDGGPDAVVLRAAARAAGVSATAAYRHFAGQAELLHAVKEYAQERLVDRMEESGREVEGEGVEAVVERVRALGRGYVMFAMEEPGLFRAAFCRETIGSVSLDQEGAARALSRRWESRSFDLLIETLDSLVACGKMAPERRPGAELSAWAMVHGVATLILDGPLADLGPEQVRHVIERALTDVIEGLTAR</sequence>
<gene>
    <name evidence="7" type="ORF">NMN56_003795</name>
</gene>
<dbReference type="PANTHER" id="PTHR30055">
    <property type="entry name" value="HTH-TYPE TRANSCRIPTIONAL REGULATOR RUTR"/>
    <property type="match status" value="1"/>
</dbReference>
<dbReference type="InterPro" id="IPR025996">
    <property type="entry name" value="MT1864/Rv1816-like_C"/>
</dbReference>
<evidence type="ECO:0000256" key="4">
    <source>
        <dbReference type="PROSITE-ProRule" id="PRU00335"/>
    </source>
</evidence>
<dbReference type="EMBL" id="JANCPR020000003">
    <property type="protein sequence ID" value="MDJ1131091.1"/>
    <property type="molecule type" value="Genomic_DNA"/>
</dbReference>
<name>A0ABT6ZPW1_9ACTN</name>
<proteinExistence type="predicted"/>
<feature type="region of interest" description="Disordered" evidence="5">
    <location>
        <begin position="1"/>
        <end position="37"/>
    </location>
</feature>
<organism evidence="7 8">
    <name type="scientific">Streptomyces iconiensis</name>
    <dbReference type="NCBI Taxonomy" id="1384038"/>
    <lineage>
        <taxon>Bacteria</taxon>
        <taxon>Bacillati</taxon>
        <taxon>Actinomycetota</taxon>
        <taxon>Actinomycetes</taxon>
        <taxon>Kitasatosporales</taxon>
        <taxon>Streptomycetaceae</taxon>
        <taxon>Streptomyces</taxon>
    </lineage>
</organism>
<evidence type="ECO:0000313" key="7">
    <source>
        <dbReference type="EMBL" id="MDJ1131091.1"/>
    </source>
</evidence>